<evidence type="ECO:0000256" key="2">
    <source>
        <dbReference type="ARBA" id="ARBA00004613"/>
    </source>
</evidence>
<dbReference type="GO" id="GO:0005576">
    <property type="term" value="C:extracellular region"/>
    <property type="evidence" value="ECO:0007669"/>
    <property type="project" value="UniProtKB-SubCell"/>
</dbReference>
<evidence type="ECO:0000256" key="7">
    <source>
        <dbReference type="ARBA" id="ARBA00023008"/>
    </source>
</evidence>
<dbReference type="PRINTS" id="PR00187">
    <property type="entry name" value="HAEMOCYANIN"/>
</dbReference>
<evidence type="ECO:0000313" key="13">
    <source>
        <dbReference type="RefSeq" id="XP_034256439.1"/>
    </source>
</evidence>
<proteinExistence type="inferred from homology"/>
<dbReference type="InterPro" id="IPR043504">
    <property type="entry name" value="Peptidase_S1_PA_chymotrypsin"/>
</dbReference>
<dbReference type="GeneID" id="117654239"/>
<dbReference type="InterPro" id="IPR008922">
    <property type="entry name" value="Di-copper_centre_dom_sf"/>
</dbReference>
<evidence type="ECO:0000256" key="1">
    <source>
        <dbReference type="ARBA" id="ARBA00001973"/>
    </source>
</evidence>
<dbReference type="InterPro" id="IPR018114">
    <property type="entry name" value="TRYPSIN_HIS"/>
</dbReference>
<name>A0A6P9AGK8_THRPL</name>
<dbReference type="InterPro" id="IPR009003">
    <property type="entry name" value="Peptidase_S1_PA"/>
</dbReference>
<dbReference type="InParanoid" id="A0A6P9AGK8"/>
<dbReference type="GO" id="GO:0006582">
    <property type="term" value="P:melanin metabolic process"/>
    <property type="evidence" value="ECO:0007669"/>
    <property type="project" value="UniProtKB-ARBA"/>
</dbReference>
<dbReference type="InterPro" id="IPR013788">
    <property type="entry name" value="Hemocyanin/hexamerin"/>
</dbReference>
<gene>
    <name evidence="13" type="primary">LOC117654239</name>
</gene>
<evidence type="ECO:0000256" key="6">
    <source>
        <dbReference type="ARBA" id="ARBA00023002"/>
    </source>
</evidence>
<dbReference type="SUPFAM" id="SSF50494">
    <property type="entry name" value="Trypsin-like serine proteases"/>
    <property type="match status" value="1"/>
</dbReference>
<keyword evidence="10" id="KW-0732">Signal</keyword>
<dbReference type="InterPro" id="IPR001254">
    <property type="entry name" value="Trypsin_dom"/>
</dbReference>
<dbReference type="InterPro" id="IPR014756">
    <property type="entry name" value="Ig_E-set"/>
</dbReference>
<evidence type="ECO:0000256" key="3">
    <source>
        <dbReference type="ARBA" id="ARBA00009928"/>
    </source>
</evidence>
<dbReference type="AlphaFoldDB" id="A0A6P9AGK8"/>
<evidence type="ECO:0000259" key="11">
    <source>
        <dbReference type="PROSITE" id="PS50240"/>
    </source>
</evidence>
<comment type="cofactor">
    <cofactor evidence="1">
        <name>Cu(2+)</name>
        <dbReference type="ChEBI" id="CHEBI:29036"/>
    </cofactor>
</comment>
<evidence type="ECO:0000256" key="8">
    <source>
        <dbReference type="ARBA" id="ARBA00023033"/>
    </source>
</evidence>
<dbReference type="InterPro" id="IPR037020">
    <property type="entry name" value="Hemocyanin_C_sf"/>
</dbReference>
<keyword evidence="9" id="KW-1015">Disulfide bond</keyword>
<keyword evidence="8" id="KW-0503">Monooxygenase</keyword>
<dbReference type="PANTHER" id="PTHR11511">
    <property type="entry name" value="LARVAL STORAGE PROTEIN/PHENOLOXIDASE"/>
    <property type="match status" value="1"/>
</dbReference>
<keyword evidence="12" id="KW-1185">Reference proteome</keyword>
<dbReference type="FunFam" id="2.60.40.1520:FF:000001">
    <property type="entry name" value="Hemocyanin subunit 2"/>
    <property type="match status" value="1"/>
</dbReference>
<feature type="domain" description="Peptidase S1" evidence="11">
    <location>
        <begin position="116"/>
        <end position="371"/>
    </location>
</feature>
<dbReference type="SUPFAM" id="SSF81296">
    <property type="entry name" value="E set domains"/>
    <property type="match status" value="1"/>
</dbReference>
<evidence type="ECO:0000256" key="4">
    <source>
        <dbReference type="ARBA" id="ARBA00022525"/>
    </source>
</evidence>
<dbReference type="Gene3D" id="2.40.10.10">
    <property type="entry name" value="Trypsin-like serine proteases"/>
    <property type="match status" value="2"/>
</dbReference>
<dbReference type="Gene3D" id="2.60.40.1520">
    <property type="entry name" value="Hemocyanin, C-terminal domain"/>
    <property type="match status" value="1"/>
</dbReference>
<feature type="chain" id="PRO_5027730013" evidence="10">
    <location>
        <begin position="23"/>
        <end position="937"/>
    </location>
</feature>
<feature type="signal peptide" evidence="10">
    <location>
        <begin position="1"/>
        <end position="22"/>
    </location>
</feature>
<comment type="subcellular location">
    <subcellularLocation>
        <location evidence="2">Secreted</location>
    </subcellularLocation>
</comment>
<dbReference type="OrthoDB" id="8186295at2759"/>
<dbReference type="SUPFAM" id="SSF48056">
    <property type="entry name" value="Di-copper centre-containing domain"/>
    <property type="match status" value="1"/>
</dbReference>
<dbReference type="PROSITE" id="PS00134">
    <property type="entry name" value="TRYPSIN_HIS"/>
    <property type="match status" value="1"/>
</dbReference>
<keyword evidence="7" id="KW-0186">Copper</keyword>
<dbReference type="GO" id="GO:0006508">
    <property type="term" value="P:proteolysis"/>
    <property type="evidence" value="ECO:0007669"/>
    <property type="project" value="InterPro"/>
</dbReference>
<dbReference type="Proteomes" id="UP000515158">
    <property type="component" value="Unplaced"/>
</dbReference>
<dbReference type="Gene3D" id="1.10.1280.10">
    <property type="entry name" value="Di-copper center containing domain from catechol oxidase"/>
    <property type="match status" value="1"/>
</dbReference>
<evidence type="ECO:0000256" key="10">
    <source>
        <dbReference type="SAM" id="SignalP"/>
    </source>
</evidence>
<dbReference type="Pfam" id="PF00372">
    <property type="entry name" value="Hemocyanin_M"/>
    <property type="match status" value="1"/>
</dbReference>
<reference evidence="13" key="1">
    <citation type="submission" date="2025-08" db="UniProtKB">
        <authorList>
            <consortium name="RefSeq"/>
        </authorList>
    </citation>
    <scope>IDENTIFICATION</scope>
    <source>
        <tissue evidence="13">Total insect</tissue>
    </source>
</reference>
<dbReference type="PANTHER" id="PTHR11511:SF4">
    <property type="entry name" value="PHENOLOXIDASE 2-RELATED"/>
    <property type="match status" value="1"/>
</dbReference>
<keyword evidence="5" id="KW-0479">Metal-binding</keyword>
<dbReference type="GO" id="GO:0046872">
    <property type="term" value="F:metal ion binding"/>
    <property type="evidence" value="ECO:0007669"/>
    <property type="project" value="UniProtKB-KW"/>
</dbReference>
<dbReference type="InterPro" id="IPR005203">
    <property type="entry name" value="Hemocyanin_C"/>
</dbReference>
<keyword evidence="4" id="KW-0964">Secreted</keyword>
<organism evidence="13">
    <name type="scientific">Thrips palmi</name>
    <name type="common">Melon thrips</name>
    <dbReference type="NCBI Taxonomy" id="161013"/>
    <lineage>
        <taxon>Eukaryota</taxon>
        <taxon>Metazoa</taxon>
        <taxon>Ecdysozoa</taxon>
        <taxon>Arthropoda</taxon>
        <taxon>Hexapoda</taxon>
        <taxon>Insecta</taxon>
        <taxon>Pterygota</taxon>
        <taxon>Neoptera</taxon>
        <taxon>Paraneoptera</taxon>
        <taxon>Thysanoptera</taxon>
        <taxon>Terebrantia</taxon>
        <taxon>Thripoidea</taxon>
        <taxon>Thripidae</taxon>
        <taxon>Thrips</taxon>
    </lineage>
</organism>
<dbReference type="GO" id="GO:0004503">
    <property type="term" value="F:tyrosinase activity"/>
    <property type="evidence" value="ECO:0007669"/>
    <property type="project" value="UniProtKB-ARBA"/>
</dbReference>
<dbReference type="GO" id="GO:0004252">
    <property type="term" value="F:serine-type endopeptidase activity"/>
    <property type="evidence" value="ECO:0007669"/>
    <property type="project" value="InterPro"/>
</dbReference>
<dbReference type="InterPro" id="IPR000896">
    <property type="entry name" value="Hemocyanin/hexamerin_mid_dom"/>
</dbReference>
<dbReference type="PROSITE" id="PS00210">
    <property type="entry name" value="HEMOCYANIN_2"/>
    <property type="match status" value="1"/>
</dbReference>
<keyword evidence="6" id="KW-0560">Oxidoreductase</keyword>
<evidence type="ECO:0000256" key="9">
    <source>
        <dbReference type="ARBA" id="ARBA00023157"/>
    </source>
</evidence>
<dbReference type="Pfam" id="PF03723">
    <property type="entry name" value="Hemocyanin_C"/>
    <property type="match status" value="1"/>
</dbReference>
<evidence type="ECO:0000256" key="5">
    <source>
        <dbReference type="ARBA" id="ARBA00022723"/>
    </source>
</evidence>
<evidence type="ECO:0000313" key="12">
    <source>
        <dbReference type="Proteomes" id="UP000515158"/>
    </source>
</evidence>
<dbReference type="KEGG" id="tpal:117654239"/>
<dbReference type="CDD" id="cd00190">
    <property type="entry name" value="Tryp_SPc"/>
    <property type="match status" value="1"/>
</dbReference>
<dbReference type="PROSITE" id="PS50240">
    <property type="entry name" value="TRYPSIN_DOM"/>
    <property type="match status" value="1"/>
</dbReference>
<protein>
    <submittedName>
        <fullName evidence="13">Phenoloxidase 1-like</fullName>
    </submittedName>
</protein>
<sequence>MDLLVSLTVAVAAAFLPLHCEAVHCPPLSFRTVDVECRWVMGRPVPCDVPATPGTRAAFSCKPLYRLPETVAHRLTQPDGAAMDQSLCREDGSWAPMPFTCVPECGRVVGNGETLVVGGKAVNSPVEFPWHVAVYDRLYRTGISQVCGGTLITTKFFVSAAHCFAAPSPGTSKDVRLRPAKEFAAVVGKLHRDWAVVDSEAQTRDVQQVHVNGYGGPRLNHVRDLALVEMASAVDLTAATLPACVDWGMEGRRLRDGDVGSVVGWGGLWKAPASSLLQSASLPFVSKQRCLQMIPSQLVQYVLLNDDRFCAGIINSTTVAHGDSGGGLTFQSPDRKWYLHGVVSVGMPDMRTLTAFTNVTSFVQWMADKIQDEEIRSAATEHQVPLEIPREYTASDLEEEQKVAYFREDVGLNLHHLHWHMHYSNLGPRQALAKGRRAELLFYMHAQLVARYNGERLNNGLPRVKRLELREPIKEGYYPKLDSLVSSRVWPGRPPHTRLQDLNRDGLKINIEDLELWSSRIYDAISAGVVQKASGGTVNFTEEGGAELLGNIVESSMLSPNLRYYGELMNQGHILISLAHDPDGRYLESFGVMGDAGTAIRDPVFYRWHAYIQDFMRKYKASLPSYTEQQLAFPDVSVRGVDVQSDGSPRPNVLFTHWQASDLELSRGFDFSPRPPIFARLTHLQHQPFSYILQVENKSKKRKEGFVRIFLAPKFDENGEPMAFDDQRHFMIEMDKFPATLAPGVNVVRRHSWQSTLTIPFERTFRNLDANRPAAGHALDEFTFCGCGLPQHMLLPRGSPQGAQYHLFVMVTDYTKDQVQQPAQGSQGACAKATSLCGVFGGNYPDRRPMGFPFDRPPAPRVTTLRSFLTPNMLVQSVVVRFKDSVLAAPRNTTVFGTKDNVNKLPSVQNVSGDGPKRQALRRMIQMSSPDAEDDED</sequence>
<comment type="similarity">
    <text evidence="3">Belongs to the tyrosinase family.</text>
</comment>
<accession>A0A6P9AGK8</accession>
<dbReference type="SMART" id="SM00020">
    <property type="entry name" value="Tryp_SPc"/>
    <property type="match status" value="1"/>
</dbReference>
<dbReference type="RefSeq" id="XP_034256439.1">
    <property type="nucleotide sequence ID" value="XM_034400548.1"/>
</dbReference>